<feature type="non-terminal residue" evidence="2">
    <location>
        <position position="1"/>
    </location>
</feature>
<dbReference type="AlphaFoldDB" id="K0R2L9"/>
<reference evidence="2 3" key="1">
    <citation type="journal article" date="2012" name="Genome Biol.">
        <title>Genome and low-iron response of an oceanic diatom adapted to chronic iron limitation.</title>
        <authorList>
            <person name="Lommer M."/>
            <person name="Specht M."/>
            <person name="Roy A.S."/>
            <person name="Kraemer L."/>
            <person name="Andreson R."/>
            <person name="Gutowska M.A."/>
            <person name="Wolf J."/>
            <person name="Bergner S.V."/>
            <person name="Schilhabel M.B."/>
            <person name="Klostermeier U.C."/>
            <person name="Beiko R.G."/>
            <person name="Rosenstiel P."/>
            <person name="Hippler M."/>
            <person name="Laroche J."/>
        </authorList>
    </citation>
    <scope>NUCLEOTIDE SEQUENCE [LARGE SCALE GENOMIC DNA]</scope>
    <source>
        <strain evidence="2 3">CCMP1005</strain>
    </source>
</reference>
<dbReference type="OMA" id="SIFRCTG"/>
<accession>K0R2L9</accession>
<comment type="caution">
    <text evidence="2">The sequence shown here is derived from an EMBL/GenBank/DDBJ whole genome shotgun (WGS) entry which is preliminary data.</text>
</comment>
<sequence length="588" mass="62879">ELAGAMATKALALDTCVVAKGEEIYNQSFDAFDEDLSTELAARRTKPCYFGAGDVQGTCLHASKFDVKKKNPSSRVKSHRSAGLLERLVMANSFESELREIAYLREFLLHLPQLPNGVHIAPSSVSVRAAVAGLDKERARLERDSRLVQKFAAVNSTGKKEAHPDVSMDEYVQMSKEDLPASELPTFDDWEDANAEVSQKKQRSGTLVDEMCQRLASSVVSQIASSNTVVATSLGALALALHTSLTELSTLDSESIFRCTGVPDESVTSQFMGVPAKKTGGGFAPPIRELPSGQLVPNKWEDKVGPQSVVIFRYKCGRGMYSVSSGPTTDASTVYLALQQRGDEVTVSFGALPVSNASVPSSMRQLVIQLSSAINLDGFQKAASKCAVSPTLFYISLPRLLGDFCTTFELLQSTQQQKKDTMAVESVASLQVPPAIAPRANTKQPDVHKEIDSHMKGRGGVSDPLRVVNPAAVPRRGDFDSDIMPGFAAPSRGGNQVGPNHPMFDRTFGDGPDGLDDDLGHGGIPNFGIPGVGGLEMRPRFDPYGPPGLGGRGGRGRGRGRGGRGANGGFGGMPNPDHLRPPNDDYFS</sequence>
<organism evidence="2 3">
    <name type="scientific">Thalassiosira oceanica</name>
    <name type="common">Marine diatom</name>
    <dbReference type="NCBI Taxonomy" id="159749"/>
    <lineage>
        <taxon>Eukaryota</taxon>
        <taxon>Sar</taxon>
        <taxon>Stramenopiles</taxon>
        <taxon>Ochrophyta</taxon>
        <taxon>Bacillariophyta</taxon>
        <taxon>Coscinodiscophyceae</taxon>
        <taxon>Thalassiosirophycidae</taxon>
        <taxon>Thalassiosirales</taxon>
        <taxon>Thalassiosiraceae</taxon>
        <taxon>Thalassiosira</taxon>
    </lineage>
</organism>
<proteinExistence type="predicted"/>
<protein>
    <submittedName>
        <fullName evidence="2">Uncharacterized protein</fullName>
    </submittedName>
</protein>
<feature type="compositionally biased region" description="Gly residues" evidence="1">
    <location>
        <begin position="563"/>
        <end position="572"/>
    </location>
</feature>
<evidence type="ECO:0000313" key="2">
    <source>
        <dbReference type="EMBL" id="EJK46933.1"/>
    </source>
</evidence>
<dbReference type="OrthoDB" id="48405at2759"/>
<name>K0R2L9_THAOC</name>
<feature type="region of interest" description="Disordered" evidence="1">
    <location>
        <begin position="542"/>
        <end position="588"/>
    </location>
</feature>
<dbReference type="EMBL" id="AGNL01047452">
    <property type="protein sequence ID" value="EJK46933.1"/>
    <property type="molecule type" value="Genomic_DNA"/>
</dbReference>
<evidence type="ECO:0000313" key="3">
    <source>
        <dbReference type="Proteomes" id="UP000266841"/>
    </source>
</evidence>
<evidence type="ECO:0000256" key="1">
    <source>
        <dbReference type="SAM" id="MobiDB-lite"/>
    </source>
</evidence>
<feature type="compositionally biased region" description="Basic and acidic residues" evidence="1">
    <location>
        <begin position="577"/>
        <end position="588"/>
    </location>
</feature>
<gene>
    <name evidence="2" type="ORF">THAOC_34378</name>
</gene>
<keyword evidence="3" id="KW-1185">Reference proteome</keyword>
<dbReference type="Proteomes" id="UP000266841">
    <property type="component" value="Unassembled WGS sequence"/>
</dbReference>
<dbReference type="eggNOG" id="ENOG502SFU0">
    <property type="taxonomic scope" value="Eukaryota"/>
</dbReference>